<keyword evidence="5" id="KW-0131">Cell cycle</keyword>
<feature type="coiled-coil region" evidence="2">
    <location>
        <begin position="170"/>
        <end position="197"/>
    </location>
</feature>
<feature type="domain" description="Multidrug resistance protein MdtA-like barrel-sandwich hybrid" evidence="3">
    <location>
        <begin position="67"/>
        <end position="228"/>
    </location>
</feature>
<evidence type="ECO:0000313" key="5">
    <source>
        <dbReference type="EMBL" id="BCB26863.1"/>
    </source>
</evidence>
<dbReference type="InterPro" id="IPR058625">
    <property type="entry name" value="MdtA-like_BSH"/>
</dbReference>
<organism evidence="5 6">
    <name type="scientific">Sulfurimicrobium lacus</name>
    <dbReference type="NCBI Taxonomy" id="2715678"/>
    <lineage>
        <taxon>Bacteria</taxon>
        <taxon>Pseudomonadati</taxon>
        <taxon>Pseudomonadota</taxon>
        <taxon>Betaproteobacteria</taxon>
        <taxon>Nitrosomonadales</taxon>
        <taxon>Sulfuricellaceae</taxon>
        <taxon>Sulfurimicrobium</taxon>
    </lineage>
</organism>
<dbReference type="Gene3D" id="1.10.287.470">
    <property type="entry name" value="Helix hairpin bin"/>
    <property type="match status" value="1"/>
</dbReference>
<dbReference type="Pfam" id="PF25917">
    <property type="entry name" value="BSH_RND"/>
    <property type="match status" value="1"/>
</dbReference>
<protein>
    <submittedName>
        <fullName evidence="5">Resistance-nodulation-cell division (RND) efflux membrane fusion protein</fullName>
    </submittedName>
</protein>
<dbReference type="Gene3D" id="2.40.50.100">
    <property type="match status" value="1"/>
</dbReference>
<dbReference type="Gene3D" id="2.40.30.170">
    <property type="match status" value="1"/>
</dbReference>
<evidence type="ECO:0000256" key="1">
    <source>
        <dbReference type="ARBA" id="ARBA00009477"/>
    </source>
</evidence>
<dbReference type="Gene3D" id="2.40.420.20">
    <property type="match status" value="1"/>
</dbReference>
<evidence type="ECO:0000313" key="6">
    <source>
        <dbReference type="Proteomes" id="UP000502260"/>
    </source>
</evidence>
<dbReference type="KEGG" id="slac:SKTS_17490"/>
<keyword evidence="5" id="KW-0132">Cell division</keyword>
<dbReference type="GO" id="GO:1990281">
    <property type="term" value="C:efflux pump complex"/>
    <property type="evidence" value="ECO:0007669"/>
    <property type="project" value="TreeGrafter"/>
</dbReference>
<dbReference type="SUPFAM" id="SSF111369">
    <property type="entry name" value="HlyD-like secretion proteins"/>
    <property type="match status" value="1"/>
</dbReference>
<sequence length="396" mass="41675">MKIPFTLPRQAWFAIFAVALLLALGWVATSSGPLAPIKVTVTKVARGEVAPALFGIGTVEARRAYLIGPTSAGRVRSVLVDVGDSVKAGQLLAEMDPVDLDARVTSAAAATARAGSAVTTAQAQMRDAKSRQALAAGEARRYVDLARQGFVSQSVVDGKLQQQQSADAQLAAAESALTSARQDLARLDADREGAKQQRGNIRLEAPADGVVTSRDAETGSTVVAGQAVLKLIDPASLWVKTRLDQSRSSGLQVGLPADITLRSKARESFAGKVVRIEPNSDSVTEERLAQVAFDLMPQGVTSGEMAEVTLHPPALRDVLLIPNAALRQRGAKAGVWLRADGLLRFVPVKTGVEGIDGKMQIVEGVKAGDEVVVYSESDLKDDSRIKVVGSLAGKSQ</sequence>
<evidence type="ECO:0000259" key="3">
    <source>
        <dbReference type="Pfam" id="PF25917"/>
    </source>
</evidence>
<reference evidence="6" key="1">
    <citation type="submission" date="2020-03" db="EMBL/GenBank/DDBJ databases">
        <title>Complete genome sequence of sulfur-oxidizing bacterium skT11.</title>
        <authorList>
            <person name="Kanda M."/>
            <person name="Kojima H."/>
            <person name="Fukui M."/>
        </authorList>
    </citation>
    <scope>NUCLEOTIDE SEQUENCE [LARGE SCALE GENOMIC DNA]</scope>
    <source>
        <strain evidence="6">skT11</strain>
    </source>
</reference>
<dbReference type="GO" id="GO:0015562">
    <property type="term" value="F:efflux transmembrane transporter activity"/>
    <property type="evidence" value="ECO:0007669"/>
    <property type="project" value="TreeGrafter"/>
</dbReference>
<dbReference type="NCBIfam" id="TIGR01730">
    <property type="entry name" value="RND_mfp"/>
    <property type="match status" value="1"/>
</dbReference>
<gene>
    <name evidence="5" type="ORF">SKTS_17490</name>
</gene>
<comment type="similarity">
    <text evidence="1">Belongs to the membrane fusion protein (MFP) (TC 8.A.1) family.</text>
</comment>
<keyword evidence="2" id="KW-0175">Coiled coil</keyword>
<evidence type="ECO:0000259" key="4">
    <source>
        <dbReference type="Pfam" id="PF25989"/>
    </source>
</evidence>
<feature type="domain" description="YknX-like C-terminal permuted SH3-like" evidence="4">
    <location>
        <begin position="319"/>
        <end position="386"/>
    </location>
</feature>
<dbReference type="AlphaFoldDB" id="A0A6F8VAJ4"/>
<dbReference type="Proteomes" id="UP000502260">
    <property type="component" value="Chromosome"/>
</dbReference>
<dbReference type="GO" id="GO:0051301">
    <property type="term" value="P:cell division"/>
    <property type="evidence" value="ECO:0007669"/>
    <property type="project" value="UniProtKB-KW"/>
</dbReference>
<proteinExistence type="inferred from homology"/>
<dbReference type="PANTHER" id="PTHR30469">
    <property type="entry name" value="MULTIDRUG RESISTANCE PROTEIN MDTA"/>
    <property type="match status" value="1"/>
</dbReference>
<dbReference type="InterPro" id="IPR006143">
    <property type="entry name" value="RND_pump_MFP"/>
</dbReference>
<dbReference type="Pfam" id="PF25989">
    <property type="entry name" value="YknX_C"/>
    <property type="match status" value="1"/>
</dbReference>
<evidence type="ECO:0000256" key="2">
    <source>
        <dbReference type="SAM" id="Coils"/>
    </source>
</evidence>
<dbReference type="EMBL" id="AP022853">
    <property type="protein sequence ID" value="BCB26863.1"/>
    <property type="molecule type" value="Genomic_DNA"/>
</dbReference>
<dbReference type="InterPro" id="IPR058637">
    <property type="entry name" value="YknX-like_C"/>
</dbReference>
<accession>A0A6F8VAJ4</accession>
<dbReference type="PANTHER" id="PTHR30469:SF15">
    <property type="entry name" value="HLYD FAMILY OF SECRETION PROTEINS"/>
    <property type="match status" value="1"/>
</dbReference>
<name>A0A6F8VAJ4_9PROT</name>
<keyword evidence="6" id="KW-1185">Reference proteome</keyword>
<dbReference type="RefSeq" id="WP_173063446.1">
    <property type="nucleotide sequence ID" value="NZ_AP022853.1"/>
</dbReference>